<feature type="domain" description="GATA-type" evidence="5">
    <location>
        <begin position="2"/>
        <end position="46"/>
    </location>
</feature>
<protein>
    <recommendedName>
        <fullName evidence="5">GATA-type domain-containing protein</fullName>
    </recommendedName>
</protein>
<dbReference type="Proteomes" id="UP001152523">
    <property type="component" value="Unassembled WGS sequence"/>
</dbReference>
<accession>A0AAV0F5D7</accession>
<evidence type="ECO:0000256" key="2">
    <source>
        <dbReference type="ARBA" id="ARBA00023125"/>
    </source>
</evidence>
<dbReference type="GO" id="GO:0008270">
    <property type="term" value="F:zinc ion binding"/>
    <property type="evidence" value="ECO:0007669"/>
    <property type="project" value="InterPro"/>
</dbReference>
<evidence type="ECO:0000259" key="5">
    <source>
        <dbReference type="SMART" id="SM00401"/>
    </source>
</evidence>
<dbReference type="GO" id="GO:0043565">
    <property type="term" value="F:sequence-specific DNA binding"/>
    <property type="evidence" value="ECO:0007669"/>
    <property type="project" value="InterPro"/>
</dbReference>
<keyword evidence="1" id="KW-0805">Transcription regulation</keyword>
<evidence type="ECO:0000313" key="6">
    <source>
        <dbReference type="EMBL" id="CAH9130694.1"/>
    </source>
</evidence>
<dbReference type="SUPFAM" id="SSF57716">
    <property type="entry name" value="Glucocorticoid receptor-like (DNA-binding domain)"/>
    <property type="match status" value="1"/>
</dbReference>
<reference evidence="6" key="1">
    <citation type="submission" date="2022-07" db="EMBL/GenBank/DDBJ databases">
        <authorList>
            <person name="Macas J."/>
            <person name="Novak P."/>
            <person name="Neumann P."/>
        </authorList>
    </citation>
    <scope>NUCLEOTIDE SEQUENCE</scope>
</reference>
<dbReference type="InterPro" id="IPR000679">
    <property type="entry name" value="Znf_GATA"/>
</dbReference>
<dbReference type="Pfam" id="PF00320">
    <property type="entry name" value="GATA"/>
    <property type="match status" value="1"/>
</dbReference>
<evidence type="ECO:0000256" key="1">
    <source>
        <dbReference type="ARBA" id="ARBA00023015"/>
    </source>
</evidence>
<feature type="compositionally biased region" description="Polar residues" evidence="4">
    <location>
        <begin position="75"/>
        <end position="96"/>
    </location>
</feature>
<evidence type="ECO:0000256" key="4">
    <source>
        <dbReference type="SAM" id="MobiDB-lite"/>
    </source>
</evidence>
<dbReference type="PANTHER" id="PTHR46855">
    <property type="entry name" value="OSJNBB0038F03.10 PROTEIN"/>
    <property type="match status" value="1"/>
</dbReference>
<feature type="region of interest" description="Disordered" evidence="4">
    <location>
        <begin position="68"/>
        <end position="98"/>
    </location>
</feature>
<evidence type="ECO:0000256" key="3">
    <source>
        <dbReference type="ARBA" id="ARBA00023163"/>
    </source>
</evidence>
<dbReference type="GO" id="GO:0006355">
    <property type="term" value="P:regulation of DNA-templated transcription"/>
    <property type="evidence" value="ECO:0007669"/>
    <property type="project" value="InterPro"/>
</dbReference>
<dbReference type="EMBL" id="CAMAPF010000963">
    <property type="protein sequence ID" value="CAH9130694.1"/>
    <property type="molecule type" value="Genomic_DNA"/>
</dbReference>
<dbReference type="CDD" id="cd00202">
    <property type="entry name" value="ZnF_GATA"/>
    <property type="match status" value="1"/>
</dbReference>
<name>A0AAV0F5D7_9ASTE</name>
<dbReference type="PANTHER" id="PTHR46855:SF11">
    <property type="entry name" value="GATA TRANSCRIPTION FACTOR 26-LIKE"/>
    <property type="match status" value="1"/>
</dbReference>
<keyword evidence="2" id="KW-0238">DNA-binding</keyword>
<dbReference type="Gene3D" id="3.30.50.10">
    <property type="entry name" value="Erythroid Transcription Factor GATA-1, subunit A"/>
    <property type="match status" value="1"/>
</dbReference>
<keyword evidence="3" id="KW-0804">Transcription</keyword>
<dbReference type="InterPro" id="IPR044589">
    <property type="entry name" value="GATA26/27"/>
</dbReference>
<dbReference type="InterPro" id="IPR013088">
    <property type="entry name" value="Znf_NHR/GATA"/>
</dbReference>
<gene>
    <name evidence="6" type="ORF">CEPIT_LOCUS30836</name>
</gene>
<evidence type="ECO:0000313" key="7">
    <source>
        <dbReference type="Proteomes" id="UP001152523"/>
    </source>
</evidence>
<comment type="caution">
    <text evidence="6">The sequence shown here is derived from an EMBL/GenBank/DDBJ whole genome shotgun (WGS) entry which is preliminary data.</text>
</comment>
<sequence length="196" mass="22187">MHELDTPLWRMGPPEKPVLCNACGSRWRLKGNLNGYVPKHAMRDTPSDRHTLSFEMKYQHRIINSHQNVKPEGSDMSSTSPKEDQFGTSSSESSIPTPDKCIQGAEVILMGEANQSKSTWNANNVTRKKRSTLEEQSYSSIDTFYLQLHHIQNDIVDENDTTYQEGEDTLIYQKWQCIPDNEIGFGATTLSPPSIP</sequence>
<keyword evidence="7" id="KW-1185">Reference proteome</keyword>
<dbReference type="AlphaFoldDB" id="A0AAV0F5D7"/>
<proteinExistence type="predicted"/>
<organism evidence="6 7">
    <name type="scientific">Cuscuta epithymum</name>
    <dbReference type="NCBI Taxonomy" id="186058"/>
    <lineage>
        <taxon>Eukaryota</taxon>
        <taxon>Viridiplantae</taxon>
        <taxon>Streptophyta</taxon>
        <taxon>Embryophyta</taxon>
        <taxon>Tracheophyta</taxon>
        <taxon>Spermatophyta</taxon>
        <taxon>Magnoliopsida</taxon>
        <taxon>eudicotyledons</taxon>
        <taxon>Gunneridae</taxon>
        <taxon>Pentapetalae</taxon>
        <taxon>asterids</taxon>
        <taxon>lamiids</taxon>
        <taxon>Solanales</taxon>
        <taxon>Convolvulaceae</taxon>
        <taxon>Cuscuteae</taxon>
        <taxon>Cuscuta</taxon>
        <taxon>Cuscuta subgen. Cuscuta</taxon>
    </lineage>
</organism>
<dbReference type="SMART" id="SM00401">
    <property type="entry name" value="ZnF_GATA"/>
    <property type="match status" value="1"/>
</dbReference>